<keyword evidence="4" id="KW-0408">Iron</keyword>
<evidence type="ECO:0000256" key="4">
    <source>
        <dbReference type="ARBA" id="ARBA00023004"/>
    </source>
</evidence>
<dbReference type="RefSeq" id="WP_234867483.1">
    <property type="nucleotide sequence ID" value="NZ_JAKEVY010000004.1"/>
</dbReference>
<dbReference type="Gene3D" id="3.50.50.60">
    <property type="entry name" value="FAD/NAD(P)-binding domain"/>
    <property type="match status" value="1"/>
</dbReference>
<keyword evidence="7" id="KW-1185">Reference proteome</keyword>
<dbReference type="PANTHER" id="PTHR43498">
    <property type="entry name" value="FERREDOXIN:COB-COM HETERODISULFIDE REDUCTASE SUBUNIT A"/>
    <property type="match status" value="1"/>
</dbReference>
<protein>
    <submittedName>
        <fullName evidence="6">FAD-dependent oxidoreductase</fullName>
    </submittedName>
</protein>
<accession>A0ABS9BMC5</accession>
<keyword evidence="3" id="KW-0560">Oxidoreductase</keyword>
<evidence type="ECO:0000256" key="2">
    <source>
        <dbReference type="ARBA" id="ARBA00022723"/>
    </source>
</evidence>
<name>A0ABS9BMC5_9BACT</name>
<comment type="caution">
    <text evidence="6">The sequence shown here is derived from an EMBL/GenBank/DDBJ whole genome shotgun (WGS) entry which is preliminary data.</text>
</comment>
<evidence type="ECO:0000256" key="5">
    <source>
        <dbReference type="ARBA" id="ARBA00023014"/>
    </source>
</evidence>
<evidence type="ECO:0000256" key="3">
    <source>
        <dbReference type="ARBA" id="ARBA00023002"/>
    </source>
</evidence>
<keyword evidence="2" id="KW-0479">Metal-binding</keyword>
<keyword evidence="1" id="KW-0004">4Fe-4S</keyword>
<dbReference type="InterPro" id="IPR036188">
    <property type="entry name" value="FAD/NAD-bd_sf"/>
</dbReference>
<gene>
    <name evidence="6" type="ORF">L0U88_17085</name>
</gene>
<dbReference type="PANTHER" id="PTHR43498:SF1">
    <property type="entry name" value="COB--COM HETERODISULFIDE REDUCTASE IRON-SULFUR SUBUNIT A"/>
    <property type="match status" value="1"/>
</dbReference>
<keyword evidence="5" id="KW-0411">Iron-sulfur</keyword>
<dbReference type="Pfam" id="PF12831">
    <property type="entry name" value="FAD_oxidored"/>
    <property type="match status" value="1"/>
</dbReference>
<organism evidence="6 7">
    <name type="scientific">Flavihumibacter fluminis</name>
    <dbReference type="NCBI Taxonomy" id="2909236"/>
    <lineage>
        <taxon>Bacteria</taxon>
        <taxon>Pseudomonadati</taxon>
        <taxon>Bacteroidota</taxon>
        <taxon>Chitinophagia</taxon>
        <taxon>Chitinophagales</taxon>
        <taxon>Chitinophagaceae</taxon>
        <taxon>Flavihumibacter</taxon>
    </lineage>
</organism>
<evidence type="ECO:0000313" key="7">
    <source>
        <dbReference type="Proteomes" id="UP001200145"/>
    </source>
</evidence>
<dbReference type="Proteomes" id="UP001200145">
    <property type="component" value="Unassembled WGS sequence"/>
</dbReference>
<dbReference type="EMBL" id="JAKEVY010000004">
    <property type="protein sequence ID" value="MCF1716359.1"/>
    <property type="molecule type" value="Genomic_DNA"/>
</dbReference>
<dbReference type="SUPFAM" id="SSF51905">
    <property type="entry name" value="FAD/NAD(P)-binding domain"/>
    <property type="match status" value="1"/>
</dbReference>
<sequence length="614" mass="68069">MFRIFFLLFIPAFLQAQEQLKTEVLVIGGGTGGTAAAIQSARLKTRTILVEPGPWLGGMLTAAGVSATDGNHRLPSGLWEEFRHALRNHYGSADALATGWVSNTQFEPHVGDNILKAMASREKKHLTVMHGWEFDKVLKEGNRILGAQFRNVNGKLLIIRASVTIDATELGDVLAAAQLPYSLGMEAESETGEQVGVDKTSNIVQDLTYVAILKDYGRGVDCTIVKPAGYDPAEFDGACTDFYLNTSLPKPSVNAEKMLEYGKLPGNKYMLNWPNQGNDTYLELVELSPAERIKELEKAKATTLRFIYFIQHQLGFKHLGLAVDEFPTGNGFALMPYHREGRRVKGAVRFTINHIADPYGNGQPLYRTGISVGDYPIDHHHKKNPAAPQHLYFYPIPSYAIPMGALIAPGIEGFIVADKSISVSNVVNGTTRLQPVVLLTGQAAGAMASLAVKERKAPDQLSVRKVQQLLLDQKAMIQPFLDVPPSHPQFQAIHRVGATGLLKGKGIPFQWANQTWFYPDSTIQAQDFLTAWKEFKGQQFANSLWLETEEGVLTINTAFYIIQAGDLAKMKSYWKKWGLQNFDPNRPITKKELAVLLDQLIKPFERPVNLKGEW</sequence>
<evidence type="ECO:0000256" key="1">
    <source>
        <dbReference type="ARBA" id="ARBA00022485"/>
    </source>
</evidence>
<evidence type="ECO:0000313" key="6">
    <source>
        <dbReference type="EMBL" id="MCF1716359.1"/>
    </source>
</evidence>
<dbReference type="InterPro" id="IPR039650">
    <property type="entry name" value="HdrA-like"/>
</dbReference>
<proteinExistence type="predicted"/>
<reference evidence="6 7" key="1">
    <citation type="submission" date="2022-01" db="EMBL/GenBank/DDBJ databases">
        <title>Flavihumibacter sp. nov., isolated from sediment of a river.</title>
        <authorList>
            <person name="Liu H."/>
        </authorList>
    </citation>
    <scope>NUCLEOTIDE SEQUENCE [LARGE SCALE GENOMIC DNA]</scope>
    <source>
        <strain evidence="6 7">RY-1</strain>
    </source>
</reference>